<dbReference type="PROSITE" id="PS50020">
    <property type="entry name" value="WW_DOMAIN_2"/>
    <property type="match status" value="1"/>
</dbReference>
<evidence type="ECO:0000313" key="4">
    <source>
        <dbReference type="Proteomes" id="UP001163828"/>
    </source>
</evidence>
<dbReference type="EMBL" id="MU790546">
    <property type="protein sequence ID" value="KAJ3999049.1"/>
    <property type="molecule type" value="Genomic_DNA"/>
</dbReference>
<feature type="compositionally biased region" description="Basic and acidic residues" evidence="1">
    <location>
        <begin position="307"/>
        <end position="316"/>
    </location>
</feature>
<sequence length="330" mass="36183">MCAVHGLGDWLELCYKKENDAGVAYMHSALCHRSKPIGFRYEGTGRLMKIPILTTTTMSSSSVSPSTSRSPSSEPLKENLVSESSSKDLSSHSFLKDTEEGPTTQESTEEHSEKDAESSELTTSGAAIPASEASSTPWQAIYSPQYSAYYFFNSETNETTWENPLAKASDSTAPNTRLESPTEPSISAHTPAEGASNSTTLPSYDALQAAAIAQGIDPSLAHLDPSLAGPMPSSSLGAYGAAAKFNARTGQFTRVDARDPSHLSEYERAKRMSEFYFDVNAWEKQRVQEQETEAAEGSEKKRKRPSKKDLEKFKEQKRQKKIAKTAWLRT</sequence>
<feature type="region of interest" description="Disordered" evidence="1">
    <location>
        <begin position="164"/>
        <end position="200"/>
    </location>
</feature>
<proteinExistence type="predicted"/>
<dbReference type="SMART" id="SM00456">
    <property type="entry name" value="WW"/>
    <property type="match status" value="1"/>
</dbReference>
<dbReference type="CDD" id="cd00201">
    <property type="entry name" value="WW"/>
    <property type="match status" value="1"/>
</dbReference>
<comment type="caution">
    <text evidence="3">The sequence shown here is derived from an EMBL/GenBank/DDBJ whole genome shotgun (WGS) entry which is preliminary data.</text>
</comment>
<organism evidence="3 4">
    <name type="scientific">Lentinula boryana</name>
    <dbReference type="NCBI Taxonomy" id="40481"/>
    <lineage>
        <taxon>Eukaryota</taxon>
        <taxon>Fungi</taxon>
        <taxon>Dikarya</taxon>
        <taxon>Basidiomycota</taxon>
        <taxon>Agaricomycotina</taxon>
        <taxon>Agaricomycetes</taxon>
        <taxon>Agaricomycetidae</taxon>
        <taxon>Agaricales</taxon>
        <taxon>Marasmiineae</taxon>
        <taxon>Omphalotaceae</taxon>
        <taxon>Lentinula</taxon>
    </lineage>
</organism>
<feature type="region of interest" description="Disordered" evidence="1">
    <location>
        <begin position="286"/>
        <end position="330"/>
    </location>
</feature>
<dbReference type="SUPFAM" id="SSF51045">
    <property type="entry name" value="WW domain"/>
    <property type="match status" value="1"/>
</dbReference>
<feature type="compositionally biased region" description="Low complexity" evidence="1">
    <location>
        <begin position="58"/>
        <end position="73"/>
    </location>
</feature>
<gene>
    <name evidence="3" type="ORF">F5050DRAFT_1089809</name>
</gene>
<evidence type="ECO:0000259" key="2">
    <source>
        <dbReference type="PROSITE" id="PS50020"/>
    </source>
</evidence>
<feature type="compositionally biased region" description="Basic and acidic residues" evidence="1">
    <location>
        <begin position="108"/>
        <end position="117"/>
    </location>
</feature>
<feature type="compositionally biased region" description="Basic and acidic residues" evidence="1">
    <location>
        <begin position="85"/>
        <end position="99"/>
    </location>
</feature>
<keyword evidence="4" id="KW-1185">Reference proteome</keyword>
<evidence type="ECO:0000256" key="1">
    <source>
        <dbReference type="SAM" id="MobiDB-lite"/>
    </source>
</evidence>
<dbReference type="PROSITE" id="PS01159">
    <property type="entry name" value="WW_DOMAIN_1"/>
    <property type="match status" value="1"/>
</dbReference>
<dbReference type="Pfam" id="PF00397">
    <property type="entry name" value="WW"/>
    <property type="match status" value="1"/>
</dbReference>
<dbReference type="InterPro" id="IPR001202">
    <property type="entry name" value="WW_dom"/>
</dbReference>
<evidence type="ECO:0000313" key="3">
    <source>
        <dbReference type="EMBL" id="KAJ3999049.1"/>
    </source>
</evidence>
<dbReference type="Proteomes" id="UP001163828">
    <property type="component" value="Unassembled WGS sequence"/>
</dbReference>
<feature type="compositionally biased region" description="Polar residues" evidence="1">
    <location>
        <begin position="169"/>
        <end position="188"/>
    </location>
</feature>
<feature type="region of interest" description="Disordered" evidence="1">
    <location>
        <begin position="58"/>
        <end position="135"/>
    </location>
</feature>
<feature type="domain" description="WW" evidence="2">
    <location>
        <begin position="132"/>
        <end position="166"/>
    </location>
</feature>
<dbReference type="InterPro" id="IPR036020">
    <property type="entry name" value="WW_dom_sf"/>
</dbReference>
<name>A0ABQ8QK77_9AGAR</name>
<reference evidence="3" key="1">
    <citation type="submission" date="2022-08" db="EMBL/GenBank/DDBJ databases">
        <authorList>
            <consortium name="DOE Joint Genome Institute"/>
            <person name="Min B."/>
            <person name="Riley R."/>
            <person name="Sierra-Patev S."/>
            <person name="Naranjo-Ortiz M."/>
            <person name="Looney B."/>
            <person name="Konkel Z."/>
            <person name="Slot J.C."/>
            <person name="Sakamoto Y."/>
            <person name="Steenwyk J.L."/>
            <person name="Rokas A."/>
            <person name="Carro J."/>
            <person name="Camarero S."/>
            <person name="Ferreira P."/>
            <person name="Molpeceres G."/>
            <person name="Ruiz-Duenas F.J."/>
            <person name="Serrano A."/>
            <person name="Henrissat B."/>
            <person name="Drula E."/>
            <person name="Hughes K.W."/>
            <person name="Mata J.L."/>
            <person name="Ishikawa N.K."/>
            <person name="Vargas-Isla R."/>
            <person name="Ushijima S."/>
            <person name="Smith C.A."/>
            <person name="Ahrendt S."/>
            <person name="Andreopoulos W."/>
            <person name="He G."/>
            <person name="Labutti K."/>
            <person name="Lipzen A."/>
            <person name="Ng V."/>
            <person name="Sandor L."/>
            <person name="Barry K."/>
            <person name="Martinez A.T."/>
            <person name="Xiao Y."/>
            <person name="Gibbons J.G."/>
            <person name="Terashima K."/>
            <person name="Hibbett D.S."/>
            <person name="Grigoriev I.V."/>
        </authorList>
    </citation>
    <scope>NUCLEOTIDE SEQUENCE</scope>
    <source>
        <strain evidence="3">TFB10827</strain>
    </source>
</reference>
<accession>A0ABQ8QK77</accession>
<dbReference type="Gene3D" id="2.20.70.10">
    <property type="match status" value="1"/>
</dbReference>
<protein>
    <recommendedName>
        <fullName evidence="2">WW domain-containing protein</fullName>
    </recommendedName>
</protein>